<dbReference type="PANTHER" id="PTHR33175">
    <property type="entry name" value="DNA-BINDING PROTEIN HU"/>
    <property type="match status" value="1"/>
</dbReference>
<evidence type="ECO:0000256" key="4">
    <source>
        <dbReference type="ARBA" id="ARBA00022705"/>
    </source>
</evidence>
<dbReference type="InterPro" id="IPR000119">
    <property type="entry name" value="Hist_DNA-bd"/>
</dbReference>
<evidence type="ECO:0000256" key="6">
    <source>
        <dbReference type="ARBA" id="ARBA00033120"/>
    </source>
</evidence>
<comment type="similarity">
    <text evidence="9">Belongs to the bacterial histone-like protein family.</text>
</comment>
<evidence type="ECO:0000256" key="9">
    <source>
        <dbReference type="RuleBase" id="RU003939"/>
    </source>
</evidence>
<evidence type="ECO:0000313" key="10">
    <source>
        <dbReference type="EMBL" id="PIR06928.1"/>
    </source>
</evidence>
<dbReference type="SUPFAM" id="SSF47729">
    <property type="entry name" value="IHF-like DNA-binding proteins"/>
    <property type="match status" value="1"/>
</dbReference>
<sequence length="92" mass="9969">MAMTKSQLFNALAESTGLSKKDVTNFVEKFTDLAYHEVKNSGEFTIPGVGKLVKKNRAARMGRNPATGESIKIPAKTVVKFRVAKAAKDAVL</sequence>
<evidence type="ECO:0000256" key="3">
    <source>
        <dbReference type="ARBA" id="ARBA00016145"/>
    </source>
</evidence>
<dbReference type="GO" id="GO:0006260">
    <property type="term" value="P:DNA replication"/>
    <property type="evidence" value="ECO:0007669"/>
    <property type="project" value="UniProtKB-KW"/>
</dbReference>
<reference evidence="10 11" key="1">
    <citation type="submission" date="2017-09" db="EMBL/GenBank/DDBJ databases">
        <title>Depth-based differentiation of microbial function through sediment-hosted aquifers and enrichment of novel symbionts in the deep terrestrial subsurface.</title>
        <authorList>
            <person name="Probst A.J."/>
            <person name="Ladd B."/>
            <person name="Jarett J.K."/>
            <person name="Geller-Mcgrath D.E."/>
            <person name="Sieber C.M."/>
            <person name="Emerson J.B."/>
            <person name="Anantharaman K."/>
            <person name="Thomas B.C."/>
            <person name="Malmstrom R."/>
            <person name="Stieglmeier M."/>
            <person name="Klingl A."/>
            <person name="Woyke T."/>
            <person name="Ryan C.M."/>
            <person name="Banfield J.F."/>
        </authorList>
    </citation>
    <scope>NUCLEOTIDE SEQUENCE [LARGE SCALE GENOMIC DNA]</scope>
    <source>
        <strain evidence="10">CG11_big_fil_rev_8_21_14_0_20_36_20</strain>
    </source>
</reference>
<comment type="function">
    <text evidence="8">DNA-binding protein that plays a critical role in nucleoid compaction, genome replication and DNA replication and transcription. Binds to both ssDNA and dsDNA with a binding site covering about 15 nucleotides. Displays DNA-supercoiling activity only when associated with the viral DNA topoisomerase 2.</text>
</comment>
<dbReference type="Proteomes" id="UP000230564">
    <property type="component" value="Unassembled WGS sequence"/>
</dbReference>
<comment type="subcellular location">
    <subcellularLocation>
        <location evidence="1">Virion</location>
    </subcellularLocation>
</comment>
<protein>
    <recommendedName>
        <fullName evidence="3">Viral histone-like protein</fullName>
    </recommendedName>
    <alternativeName>
        <fullName evidence="7">DNA-binding protein pA104R</fullName>
    </alternativeName>
    <alternativeName>
        <fullName evidence="6">pA104R</fullName>
    </alternativeName>
</protein>
<evidence type="ECO:0000256" key="1">
    <source>
        <dbReference type="ARBA" id="ARBA00004328"/>
    </source>
</evidence>
<gene>
    <name evidence="10" type="ORF">COV55_00690</name>
</gene>
<dbReference type="EMBL" id="PCWQ01000007">
    <property type="protein sequence ID" value="PIR06928.1"/>
    <property type="molecule type" value="Genomic_DNA"/>
</dbReference>
<comment type="subunit">
    <text evidence="2">Homodimer.</text>
</comment>
<evidence type="ECO:0000256" key="2">
    <source>
        <dbReference type="ARBA" id="ARBA00011738"/>
    </source>
</evidence>
<comment type="caution">
    <text evidence="10">The sequence shown here is derived from an EMBL/GenBank/DDBJ whole genome shotgun (WGS) entry which is preliminary data.</text>
</comment>
<dbReference type="Pfam" id="PF00216">
    <property type="entry name" value="Bac_DNA_binding"/>
    <property type="match status" value="1"/>
</dbReference>
<name>A0A2H0NDF8_9BACT</name>
<dbReference type="CDD" id="cd13831">
    <property type="entry name" value="HU"/>
    <property type="match status" value="1"/>
</dbReference>
<keyword evidence="10" id="KW-0238">DNA-binding</keyword>
<dbReference type="GO" id="GO:0030527">
    <property type="term" value="F:structural constituent of chromatin"/>
    <property type="evidence" value="ECO:0007669"/>
    <property type="project" value="InterPro"/>
</dbReference>
<proteinExistence type="inferred from homology"/>
<evidence type="ECO:0000313" key="11">
    <source>
        <dbReference type="Proteomes" id="UP000230564"/>
    </source>
</evidence>
<keyword evidence="4" id="KW-0235">DNA replication</keyword>
<evidence type="ECO:0000256" key="7">
    <source>
        <dbReference type="ARBA" id="ARBA00033227"/>
    </source>
</evidence>
<dbReference type="GO" id="GO:0005829">
    <property type="term" value="C:cytosol"/>
    <property type="evidence" value="ECO:0007669"/>
    <property type="project" value="TreeGrafter"/>
</dbReference>
<evidence type="ECO:0000256" key="8">
    <source>
        <dbReference type="ARBA" id="ARBA00046140"/>
    </source>
</evidence>
<accession>A0A2H0NDF8</accession>
<dbReference type="SMART" id="SM00411">
    <property type="entry name" value="BHL"/>
    <property type="match status" value="1"/>
</dbReference>
<dbReference type="GO" id="GO:0003677">
    <property type="term" value="F:DNA binding"/>
    <property type="evidence" value="ECO:0007669"/>
    <property type="project" value="UniProtKB-KW"/>
</dbReference>
<evidence type="ECO:0000256" key="5">
    <source>
        <dbReference type="ARBA" id="ARBA00022921"/>
    </source>
</evidence>
<dbReference type="Gene3D" id="4.10.520.10">
    <property type="entry name" value="IHF-like DNA-binding proteins"/>
    <property type="match status" value="1"/>
</dbReference>
<dbReference type="AlphaFoldDB" id="A0A2H0NDF8"/>
<dbReference type="InterPro" id="IPR010992">
    <property type="entry name" value="IHF-like_DNA-bd_dom_sf"/>
</dbReference>
<dbReference type="PANTHER" id="PTHR33175:SF13">
    <property type="entry name" value="HISTONE-LIKE PROTEIN"/>
    <property type="match status" value="1"/>
</dbReference>
<dbReference type="PRINTS" id="PR01727">
    <property type="entry name" value="DNABINDINGHU"/>
</dbReference>
<keyword evidence="5" id="KW-0426">Late protein</keyword>
<organism evidence="10 11">
    <name type="scientific">Candidatus Komeilibacteria bacterium CG11_big_fil_rev_8_21_14_0_20_36_20</name>
    <dbReference type="NCBI Taxonomy" id="1974477"/>
    <lineage>
        <taxon>Bacteria</taxon>
        <taxon>Candidatus Komeiliibacteriota</taxon>
    </lineage>
</organism>